<sequence>MSYKAYLLTALCLSFLGGCSSYSAATTPQVPRSGEHKTMVETKTIDETAVATAGFPESGHSKATKSGNNKPGVKPGQKSGVKTRISGITHPPANPFVILQGETYKSAMIHWLKSDGYKGIAWAIYAGTRERLKKVATKNDMIPGDPATVSAALSAKLGVKLSIATNEKLKYAAIHEWHDLSVKIVKVHGNTLKGVLKNLVTDFGWNWNDQQSWRTHKNLHGFSIPFPLVAPVDDIGLLLNQVLANRPVRAEYFEDTQTVFVTDDK</sequence>
<gene>
    <name evidence="3" type="ORF">VQ7734_01293</name>
</gene>
<organism evidence="3 4">
    <name type="scientific">Vibrio quintilis</name>
    <dbReference type="NCBI Taxonomy" id="1117707"/>
    <lineage>
        <taxon>Bacteria</taxon>
        <taxon>Pseudomonadati</taxon>
        <taxon>Pseudomonadota</taxon>
        <taxon>Gammaproteobacteria</taxon>
        <taxon>Vibrionales</taxon>
        <taxon>Vibrionaceae</taxon>
        <taxon>Vibrio</taxon>
    </lineage>
</organism>
<dbReference type="AlphaFoldDB" id="A0A1M7YSG1"/>
<evidence type="ECO:0008006" key="5">
    <source>
        <dbReference type="Google" id="ProtNLM"/>
    </source>
</evidence>
<evidence type="ECO:0000313" key="3">
    <source>
        <dbReference type="EMBL" id="SHO55557.1"/>
    </source>
</evidence>
<proteinExistence type="predicted"/>
<protein>
    <recommendedName>
        <fullName evidence="5">Toxin co-regulated pilus biosynthesis protein Q</fullName>
    </recommendedName>
</protein>
<dbReference type="PROSITE" id="PS51257">
    <property type="entry name" value="PROKAR_LIPOPROTEIN"/>
    <property type="match status" value="1"/>
</dbReference>
<dbReference type="EMBL" id="FRFG01000015">
    <property type="protein sequence ID" value="SHO55557.1"/>
    <property type="molecule type" value="Genomic_DNA"/>
</dbReference>
<feature type="chain" id="PRO_5012613379" description="Toxin co-regulated pilus biosynthesis protein Q" evidence="2">
    <location>
        <begin position="25"/>
        <end position="265"/>
    </location>
</feature>
<keyword evidence="2" id="KW-0732">Signal</keyword>
<accession>A0A1M7YSG1</accession>
<dbReference type="STRING" id="1117707.VQ7734_01293"/>
<reference evidence="4" key="1">
    <citation type="submission" date="2016-12" db="EMBL/GenBank/DDBJ databases">
        <authorList>
            <person name="Rodrigo-Torres L."/>
            <person name="Arahal R.D."/>
            <person name="Lucena T."/>
        </authorList>
    </citation>
    <scope>NUCLEOTIDE SEQUENCE [LARGE SCALE GENOMIC DNA]</scope>
</reference>
<evidence type="ECO:0000313" key="4">
    <source>
        <dbReference type="Proteomes" id="UP000184600"/>
    </source>
</evidence>
<name>A0A1M7YSG1_9VIBR</name>
<dbReference type="Proteomes" id="UP000184600">
    <property type="component" value="Unassembled WGS sequence"/>
</dbReference>
<evidence type="ECO:0000256" key="1">
    <source>
        <dbReference type="SAM" id="MobiDB-lite"/>
    </source>
</evidence>
<keyword evidence="4" id="KW-1185">Reference proteome</keyword>
<evidence type="ECO:0000256" key="2">
    <source>
        <dbReference type="SAM" id="SignalP"/>
    </source>
</evidence>
<feature type="signal peptide" evidence="2">
    <location>
        <begin position="1"/>
        <end position="24"/>
    </location>
</feature>
<feature type="region of interest" description="Disordered" evidence="1">
    <location>
        <begin position="52"/>
        <end position="85"/>
    </location>
</feature>